<dbReference type="Pfam" id="PF04055">
    <property type="entry name" value="Radical_SAM"/>
    <property type="match status" value="1"/>
</dbReference>
<keyword evidence="8" id="KW-1185">Reference proteome</keyword>
<dbReference type="NCBIfam" id="TIGR04085">
    <property type="entry name" value="rSAM_more_4Fe4S"/>
    <property type="match status" value="1"/>
</dbReference>
<dbReference type="Proteomes" id="UP000008561">
    <property type="component" value="Chromosome"/>
</dbReference>
<dbReference type="PANTHER" id="PTHR11228:SF7">
    <property type="entry name" value="PQQA PEPTIDE CYCLASE"/>
    <property type="match status" value="1"/>
</dbReference>
<dbReference type="STRING" id="96561.Dole_0890"/>
<accession>A8ZVZ1</accession>
<protein>
    <submittedName>
        <fullName evidence="7">Radical SAM domain protein</fullName>
    </submittedName>
</protein>
<evidence type="ECO:0000256" key="1">
    <source>
        <dbReference type="ARBA" id="ARBA00001966"/>
    </source>
</evidence>
<dbReference type="InterPro" id="IPR023807">
    <property type="entry name" value="Peptide_mod_rSAM"/>
</dbReference>
<dbReference type="NCBIfam" id="TIGR04082">
    <property type="entry name" value="rSAM_for_selen"/>
    <property type="match status" value="1"/>
</dbReference>
<evidence type="ECO:0000256" key="3">
    <source>
        <dbReference type="ARBA" id="ARBA00022723"/>
    </source>
</evidence>
<dbReference type="InterPro" id="IPR050377">
    <property type="entry name" value="Radical_SAM_PqqE_MftC-like"/>
</dbReference>
<dbReference type="EMBL" id="CP000859">
    <property type="protein sequence ID" value="ABW66700.1"/>
    <property type="molecule type" value="Genomic_DNA"/>
</dbReference>
<gene>
    <name evidence="7" type="ordered locus">Dole_0890</name>
</gene>
<dbReference type="InterPro" id="IPR013785">
    <property type="entry name" value="Aldolase_TIM"/>
</dbReference>
<dbReference type="PANTHER" id="PTHR11228">
    <property type="entry name" value="RADICAL SAM DOMAIN PROTEIN"/>
    <property type="match status" value="1"/>
</dbReference>
<keyword evidence="3" id="KW-0479">Metal-binding</keyword>
<dbReference type="SFLD" id="SFLDG01067">
    <property type="entry name" value="SPASM/twitch_domain_containing"/>
    <property type="match status" value="1"/>
</dbReference>
<dbReference type="PROSITE" id="PS51918">
    <property type="entry name" value="RADICAL_SAM"/>
    <property type="match status" value="1"/>
</dbReference>
<evidence type="ECO:0000256" key="5">
    <source>
        <dbReference type="ARBA" id="ARBA00023014"/>
    </source>
</evidence>
<dbReference type="KEGG" id="dol:Dole_0890"/>
<proteinExistence type="predicted"/>
<name>A8ZVZ1_DESOH</name>
<dbReference type="Gene3D" id="3.20.20.70">
    <property type="entry name" value="Aldolase class I"/>
    <property type="match status" value="1"/>
</dbReference>
<keyword evidence="5" id="KW-0411">Iron-sulfur</keyword>
<dbReference type="InterPro" id="IPR007197">
    <property type="entry name" value="rSAM"/>
</dbReference>
<evidence type="ECO:0000256" key="2">
    <source>
        <dbReference type="ARBA" id="ARBA00022691"/>
    </source>
</evidence>
<dbReference type="InterPro" id="IPR023885">
    <property type="entry name" value="4Fe4S-binding_SPASM_dom"/>
</dbReference>
<dbReference type="eggNOG" id="COG0535">
    <property type="taxonomic scope" value="Bacteria"/>
</dbReference>
<evidence type="ECO:0000313" key="7">
    <source>
        <dbReference type="EMBL" id="ABW66700.1"/>
    </source>
</evidence>
<feature type="domain" description="Radical SAM core" evidence="6">
    <location>
        <begin position="199"/>
        <end position="409"/>
    </location>
</feature>
<dbReference type="InterPro" id="IPR058240">
    <property type="entry name" value="rSAM_sf"/>
</dbReference>
<dbReference type="GO" id="GO:0046872">
    <property type="term" value="F:metal ion binding"/>
    <property type="evidence" value="ECO:0007669"/>
    <property type="project" value="UniProtKB-KW"/>
</dbReference>
<dbReference type="Pfam" id="PF13186">
    <property type="entry name" value="SPASM"/>
    <property type="match status" value="1"/>
</dbReference>
<organism evidence="7 8">
    <name type="scientific">Desulfosudis oleivorans (strain DSM 6200 / JCM 39069 / Hxd3)</name>
    <name type="common">Desulfococcus oleovorans</name>
    <dbReference type="NCBI Taxonomy" id="96561"/>
    <lineage>
        <taxon>Bacteria</taxon>
        <taxon>Pseudomonadati</taxon>
        <taxon>Thermodesulfobacteriota</taxon>
        <taxon>Desulfobacteria</taxon>
        <taxon>Desulfobacterales</taxon>
        <taxon>Desulfosudaceae</taxon>
        <taxon>Desulfosudis</taxon>
    </lineage>
</organism>
<dbReference type="AlphaFoldDB" id="A8ZVZ1"/>
<dbReference type="HOGENOM" id="CLU_506919_0_0_7"/>
<sequence length="537" mass="59041">MLSAEAVYPASRRLSGDHFFSRCLEKCGDHPEALADVMARLTGEYGLPSYLTELARLEYALFRAGSAADQIPSQVSEITINPTLELLSFQWKNLCRLLTSGKEVHPEAAEERVLVWVDPKTGKPLARPATNNDLLALKIVAERIPVEKAAGEGAILPGEIWFRIRAAARKGLILTPPSAIVRDPAIFPRDAGLSPEIYTSPVFTLQWHITQACDLNCKHCYDRKESEPLPFDRGVAVLDDFTRFCMTRNVSGHISFSGGNPLLYPRFCDLYREASRRGFSLGILGNPTEPGRIEELIRIEKPAFFQVSLEGLAEHNDYIRGPGHFERTLAFLEVLRDLGVFSMVMLTLTRDNMDQVIPLAEMLEGRADLFTFNRLAQVGRGKDLLLPEKTAYLSFVREFIQAADRLSVLARKDNLINAVLYEQDRSVFGGCTGHGCGAAFNFISLLPDGSAHACRKFPSPIGNVFSDTIEAVYDSSTAEQYRAGAAACRGCPVRCVCGGCLAVAYGHGLDVFSEKDPFCPGPPSAKNRLPGPDPAGR</sequence>
<dbReference type="OrthoDB" id="9772409at2"/>
<keyword evidence="2" id="KW-0949">S-adenosyl-L-methionine</keyword>
<keyword evidence="4" id="KW-0408">Iron</keyword>
<evidence type="ECO:0000256" key="4">
    <source>
        <dbReference type="ARBA" id="ARBA00023004"/>
    </source>
</evidence>
<dbReference type="CDD" id="cd01335">
    <property type="entry name" value="Radical_SAM"/>
    <property type="match status" value="1"/>
</dbReference>
<dbReference type="SFLD" id="SFLDS00029">
    <property type="entry name" value="Radical_SAM"/>
    <property type="match status" value="1"/>
</dbReference>
<reference evidence="7 8" key="1">
    <citation type="submission" date="2007-10" db="EMBL/GenBank/DDBJ databases">
        <title>Complete sequence of Desulfococcus oleovorans Hxd3.</title>
        <authorList>
            <consortium name="US DOE Joint Genome Institute"/>
            <person name="Copeland A."/>
            <person name="Lucas S."/>
            <person name="Lapidus A."/>
            <person name="Barry K."/>
            <person name="Glavina del Rio T."/>
            <person name="Dalin E."/>
            <person name="Tice H."/>
            <person name="Pitluck S."/>
            <person name="Kiss H."/>
            <person name="Brettin T."/>
            <person name="Bruce D."/>
            <person name="Detter J.C."/>
            <person name="Han C."/>
            <person name="Schmutz J."/>
            <person name="Larimer F."/>
            <person name="Land M."/>
            <person name="Hauser L."/>
            <person name="Kyrpides N."/>
            <person name="Kim E."/>
            <person name="Wawrik B."/>
            <person name="Richardson P."/>
        </authorList>
    </citation>
    <scope>NUCLEOTIDE SEQUENCE [LARGE SCALE GENOMIC DNA]</scope>
    <source>
        <strain evidence="8">DSM 6200 / JCM 39069 / Hxd3</strain>
    </source>
</reference>
<dbReference type="RefSeq" id="WP_012174318.1">
    <property type="nucleotide sequence ID" value="NC_009943.1"/>
</dbReference>
<dbReference type="GO" id="GO:0003824">
    <property type="term" value="F:catalytic activity"/>
    <property type="evidence" value="ECO:0007669"/>
    <property type="project" value="InterPro"/>
</dbReference>
<comment type="cofactor">
    <cofactor evidence="1">
        <name>[4Fe-4S] cluster</name>
        <dbReference type="ChEBI" id="CHEBI:49883"/>
    </cofactor>
</comment>
<dbReference type="SUPFAM" id="SSF102114">
    <property type="entry name" value="Radical SAM enzymes"/>
    <property type="match status" value="1"/>
</dbReference>
<evidence type="ECO:0000313" key="8">
    <source>
        <dbReference type="Proteomes" id="UP000008561"/>
    </source>
</evidence>
<evidence type="ECO:0000259" key="6">
    <source>
        <dbReference type="PROSITE" id="PS51918"/>
    </source>
</evidence>
<dbReference type="GO" id="GO:0051536">
    <property type="term" value="F:iron-sulfur cluster binding"/>
    <property type="evidence" value="ECO:0007669"/>
    <property type="project" value="UniProtKB-KW"/>
</dbReference>